<comment type="caution">
    <text evidence="1">The sequence shown here is derived from an EMBL/GenBank/DDBJ whole genome shotgun (WGS) entry which is preliminary data.</text>
</comment>
<dbReference type="Pfam" id="PF05069">
    <property type="entry name" value="Phage_tail_S"/>
    <property type="match status" value="1"/>
</dbReference>
<gene>
    <name evidence="1" type="ORF">F960_01934</name>
</gene>
<dbReference type="HOGENOM" id="CLU_117141_3_1_6"/>
<evidence type="ECO:0000313" key="1">
    <source>
        <dbReference type="EMBL" id="ENV33928.1"/>
    </source>
</evidence>
<name>N8ZQA2_9GAMM</name>
<dbReference type="OrthoDB" id="2081253at2"/>
<evidence type="ECO:0000313" key="2">
    <source>
        <dbReference type="Proteomes" id="UP000013117"/>
    </source>
</evidence>
<dbReference type="eggNOG" id="COG5005">
    <property type="taxonomic scope" value="Bacteria"/>
</dbReference>
<dbReference type="AlphaFoldDB" id="N8ZQA2"/>
<reference evidence="1 2" key="1">
    <citation type="submission" date="2013-02" db="EMBL/GenBank/DDBJ databases">
        <title>The Genome Sequence of Acinetobacter gerneri CIP 107464.</title>
        <authorList>
            <consortium name="The Broad Institute Genome Sequencing Platform"/>
            <consortium name="The Broad Institute Genome Sequencing Center for Infectious Disease"/>
            <person name="Cerqueira G."/>
            <person name="Feldgarden M."/>
            <person name="Courvalin P."/>
            <person name="Perichon B."/>
            <person name="Grillot-Courvalin C."/>
            <person name="Clermont D."/>
            <person name="Rocha E."/>
            <person name="Yoon E.-J."/>
            <person name="Nemec A."/>
            <person name="Walker B."/>
            <person name="Young S.K."/>
            <person name="Zeng Q."/>
            <person name="Gargeya S."/>
            <person name="Fitzgerald M."/>
            <person name="Haas B."/>
            <person name="Abouelleil A."/>
            <person name="Alvarado L."/>
            <person name="Arachchi H.M."/>
            <person name="Berlin A.M."/>
            <person name="Chapman S.B."/>
            <person name="Dewar J."/>
            <person name="Goldberg J."/>
            <person name="Griggs A."/>
            <person name="Gujja S."/>
            <person name="Hansen M."/>
            <person name="Howarth C."/>
            <person name="Imamovic A."/>
            <person name="Larimer J."/>
            <person name="McCowan C."/>
            <person name="Murphy C."/>
            <person name="Neiman D."/>
            <person name="Pearson M."/>
            <person name="Priest M."/>
            <person name="Roberts A."/>
            <person name="Saif S."/>
            <person name="Shea T."/>
            <person name="Sisk P."/>
            <person name="Sykes S."/>
            <person name="Wortman J."/>
            <person name="Nusbaum C."/>
            <person name="Birren B."/>
        </authorList>
    </citation>
    <scope>NUCLEOTIDE SEQUENCE [LARGE SCALE GENOMIC DNA]</scope>
    <source>
        <strain evidence="1 2">CIP 107464</strain>
    </source>
</reference>
<dbReference type="EMBL" id="APPN01000063">
    <property type="protein sequence ID" value="ENV33928.1"/>
    <property type="molecule type" value="Genomic_DNA"/>
</dbReference>
<dbReference type="NCBIfam" id="TIGR01635">
    <property type="entry name" value="tail_comp_S"/>
    <property type="match status" value="1"/>
</dbReference>
<dbReference type="Proteomes" id="UP000013117">
    <property type="component" value="Unassembled WGS sequence"/>
</dbReference>
<dbReference type="PATRIC" id="fig|1120926.3.peg.1863"/>
<dbReference type="STRING" id="202952.GCA_000747725_01971"/>
<accession>N8ZQA2</accession>
<sequence length="157" mass="16872">MSYIQIQDDDVRKTFNLAAQRLVNTEPLAADLERVLVSQSLQNFQANGRPKWAGLSPATLAIYSKRGIKPQGILQISGALRDSVQGDHDVDSVTIGAGSGASAAYAAIHMFGGQAGRGHKVKISARPYLPFLNGFLQPEAETAVSFVASHYLSKLFD</sequence>
<dbReference type="GeneID" id="84209290"/>
<dbReference type="InterPro" id="IPR006522">
    <property type="entry name" value="Phage_virion_morphogenesis"/>
</dbReference>
<organism evidence="1 2">
    <name type="scientific">Acinetobacter gerneri DSM 14967 = CIP 107464 = MTCC 9824</name>
    <dbReference type="NCBI Taxonomy" id="1120926"/>
    <lineage>
        <taxon>Bacteria</taxon>
        <taxon>Pseudomonadati</taxon>
        <taxon>Pseudomonadota</taxon>
        <taxon>Gammaproteobacteria</taxon>
        <taxon>Moraxellales</taxon>
        <taxon>Moraxellaceae</taxon>
        <taxon>Acinetobacter</taxon>
    </lineage>
</organism>
<proteinExistence type="predicted"/>
<keyword evidence="2" id="KW-1185">Reference proteome</keyword>
<dbReference type="RefSeq" id="WP_004861996.1">
    <property type="nucleotide sequence ID" value="NZ_ASYY01000058.1"/>
</dbReference>
<protein>
    <submittedName>
        <fullName evidence="1">Phage virion morphogenesis protein</fullName>
    </submittedName>
</protein>